<name>A0A7X6LU68_9NOCA</name>
<feature type="region of interest" description="Disordered" evidence="1">
    <location>
        <begin position="113"/>
        <end position="140"/>
    </location>
</feature>
<keyword evidence="5" id="KW-1185">Reference proteome</keyword>
<dbReference type="EMBL" id="JAAXPE010000002">
    <property type="protein sequence ID" value="NKY84658.1"/>
    <property type="molecule type" value="Genomic_DNA"/>
</dbReference>
<proteinExistence type="predicted"/>
<reference evidence="4 5" key="1">
    <citation type="submission" date="2020-04" db="EMBL/GenBank/DDBJ databases">
        <title>MicrobeNet Type strains.</title>
        <authorList>
            <person name="Nicholson A.C."/>
        </authorList>
    </citation>
    <scope>NUCLEOTIDE SEQUENCE [LARGE SCALE GENOMIC DNA]</scope>
    <source>
        <strain evidence="4 5">DSM 44445</strain>
    </source>
</reference>
<dbReference type="InterPro" id="IPR049450">
    <property type="entry name" value="ACOT8-like_C"/>
</dbReference>
<dbReference type="InterPro" id="IPR042171">
    <property type="entry name" value="Acyl-CoA_hotdog"/>
</dbReference>
<dbReference type="RefSeq" id="WP_040720647.1">
    <property type="nucleotide sequence ID" value="NZ_CAWPHS010000012.1"/>
</dbReference>
<feature type="region of interest" description="Disordered" evidence="1">
    <location>
        <begin position="1"/>
        <end position="29"/>
    </location>
</feature>
<protein>
    <submittedName>
        <fullName evidence="4">Thioesterase family protein</fullName>
    </submittedName>
</protein>
<evidence type="ECO:0000259" key="3">
    <source>
        <dbReference type="Pfam" id="PF20789"/>
    </source>
</evidence>
<dbReference type="Pfam" id="PF13622">
    <property type="entry name" value="4HBT_3"/>
    <property type="match status" value="1"/>
</dbReference>
<evidence type="ECO:0000259" key="2">
    <source>
        <dbReference type="Pfam" id="PF13622"/>
    </source>
</evidence>
<dbReference type="Proteomes" id="UP000523447">
    <property type="component" value="Unassembled WGS sequence"/>
</dbReference>
<evidence type="ECO:0000313" key="5">
    <source>
        <dbReference type="Proteomes" id="UP000523447"/>
    </source>
</evidence>
<sequence>MEGAFFRVQHGDTEELHPEPRASSGWGADQMRGPAVGAALARKVEQTIETLGRHDLQPVRWTVDLFRAVRMKPSVTTATVVREGPRLCLIDAVLSQDGIPAARASALFLRPSEAPPGEVWSGGTTPTPPPVGRRPPERDPERLYFTERDGWGEWTDAFRDADRKRIWHLPIPVVEGEEPTPFQIAAAVADVTNLVSNLGSAGLEFINPDVTMAITRLPNGPEVGLALTERVQQAGIAVGTAVIFDRDGVLGTTTVTAVANARRAVRIDHGRD</sequence>
<evidence type="ECO:0000256" key="1">
    <source>
        <dbReference type="SAM" id="MobiDB-lite"/>
    </source>
</evidence>
<dbReference type="AlphaFoldDB" id="A0A7X6LU68"/>
<accession>A0A7X6LU68</accession>
<feature type="compositionally biased region" description="Basic and acidic residues" evidence="1">
    <location>
        <begin position="9"/>
        <end position="20"/>
    </location>
</feature>
<dbReference type="Pfam" id="PF20789">
    <property type="entry name" value="4HBT_3C"/>
    <property type="match status" value="1"/>
</dbReference>
<evidence type="ECO:0000313" key="4">
    <source>
        <dbReference type="EMBL" id="NKY84658.1"/>
    </source>
</evidence>
<feature type="domain" description="Acyl-CoA thioesterase-like N-terminal HotDog" evidence="2">
    <location>
        <begin position="30"/>
        <end position="108"/>
    </location>
</feature>
<comment type="caution">
    <text evidence="4">The sequence shown here is derived from an EMBL/GenBank/DDBJ whole genome shotgun (WGS) entry which is preliminary data.</text>
</comment>
<feature type="domain" description="Acyl-CoA thioesterase-like C-terminal" evidence="3">
    <location>
        <begin position="129"/>
        <end position="254"/>
    </location>
</feature>
<dbReference type="Gene3D" id="2.40.160.210">
    <property type="entry name" value="Acyl-CoA thioesterase, double hotdog domain"/>
    <property type="match status" value="1"/>
</dbReference>
<gene>
    <name evidence="4" type="ORF">HGA07_03330</name>
</gene>
<organism evidence="4 5">
    <name type="scientific">Nocardia veterana</name>
    <dbReference type="NCBI Taxonomy" id="132249"/>
    <lineage>
        <taxon>Bacteria</taxon>
        <taxon>Bacillati</taxon>
        <taxon>Actinomycetota</taxon>
        <taxon>Actinomycetes</taxon>
        <taxon>Mycobacteriales</taxon>
        <taxon>Nocardiaceae</taxon>
        <taxon>Nocardia</taxon>
    </lineage>
</organism>
<dbReference type="InterPro" id="IPR049449">
    <property type="entry name" value="TesB_ACOT8-like_N"/>
</dbReference>